<sequence>MLVKCLVGYDNNNNHSSSTSTTINERAMPFSITGMFENTKKNKKSFENNRVSII</sequence>
<evidence type="ECO:0000313" key="1">
    <source>
        <dbReference type="EMBL" id="KAH1031145.1"/>
    </source>
</evidence>
<organism evidence="1 2">
    <name type="scientific">Gossypium stocksii</name>
    <dbReference type="NCBI Taxonomy" id="47602"/>
    <lineage>
        <taxon>Eukaryota</taxon>
        <taxon>Viridiplantae</taxon>
        <taxon>Streptophyta</taxon>
        <taxon>Embryophyta</taxon>
        <taxon>Tracheophyta</taxon>
        <taxon>Spermatophyta</taxon>
        <taxon>Magnoliopsida</taxon>
        <taxon>eudicotyledons</taxon>
        <taxon>Gunneridae</taxon>
        <taxon>Pentapetalae</taxon>
        <taxon>rosids</taxon>
        <taxon>malvids</taxon>
        <taxon>Malvales</taxon>
        <taxon>Malvaceae</taxon>
        <taxon>Malvoideae</taxon>
        <taxon>Gossypium</taxon>
    </lineage>
</organism>
<evidence type="ECO:0000313" key="2">
    <source>
        <dbReference type="Proteomes" id="UP000828251"/>
    </source>
</evidence>
<dbReference type="EMBL" id="JAIQCV010000013">
    <property type="protein sequence ID" value="KAH1031145.1"/>
    <property type="molecule type" value="Genomic_DNA"/>
</dbReference>
<gene>
    <name evidence="1" type="ORF">J1N35_043319</name>
</gene>
<dbReference type="AlphaFoldDB" id="A0A9D3ZEZ1"/>
<proteinExistence type="predicted"/>
<comment type="caution">
    <text evidence="1">The sequence shown here is derived from an EMBL/GenBank/DDBJ whole genome shotgun (WGS) entry which is preliminary data.</text>
</comment>
<protein>
    <submittedName>
        <fullName evidence="1">Uncharacterized protein</fullName>
    </submittedName>
</protein>
<reference evidence="1 2" key="1">
    <citation type="journal article" date="2021" name="Plant Biotechnol. J.">
        <title>Multi-omics assisted identification of the key and species-specific regulatory components of drought-tolerant mechanisms in Gossypium stocksii.</title>
        <authorList>
            <person name="Yu D."/>
            <person name="Ke L."/>
            <person name="Zhang D."/>
            <person name="Wu Y."/>
            <person name="Sun Y."/>
            <person name="Mei J."/>
            <person name="Sun J."/>
            <person name="Sun Y."/>
        </authorList>
    </citation>
    <scope>NUCLEOTIDE SEQUENCE [LARGE SCALE GENOMIC DNA]</scope>
    <source>
        <strain evidence="2">cv. E1</strain>
        <tissue evidence="1">Leaf</tissue>
    </source>
</reference>
<name>A0A9D3ZEZ1_9ROSI</name>
<accession>A0A9D3ZEZ1</accession>
<dbReference type="Proteomes" id="UP000828251">
    <property type="component" value="Unassembled WGS sequence"/>
</dbReference>
<keyword evidence="2" id="KW-1185">Reference proteome</keyword>